<feature type="compositionally biased region" description="Low complexity" evidence="1">
    <location>
        <begin position="182"/>
        <end position="207"/>
    </location>
</feature>
<evidence type="ECO:0000313" key="2">
    <source>
        <dbReference type="EMBL" id="CAE0500946.1"/>
    </source>
</evidence>
<gene>
    <name evidence="2" type="ORF">DTER00134_LOCUS16019</name>
    <name evidence="3" type="ORF">DTER00134_LOCUS16021</name>
</gene>
<name>A0A6S8MG00_DUNTE</name>
<accession>A0A6S8MG00</accession>
<feature type="compositionally biased region" description="Acidic residues" evidence="1">
    <location>
        <begin position="17"/>
        <end position="33"/>
    </location>
</feature>
<dbReference type="EMBL" id="HBIP01026537">
    <property type="protein sequence ID" value="CAE0500948.1"/>
    <property type="molecule type" value="Transcribed_RNA"/>
</dbReference>
<feature type="compositionally biased region" description="Pro residues" evidence="1">
    <location>
        <begin position="279"/>
        <end position="288"/>
    </location>
</feature>
<proteinExistence type="predicted"/>
<feature type="region of interest" description="Disordered" evidence="1">
    <location>
        <begin position="1"/>
        <end position="213"/>
    </location>
</feature>
<dbReference type="EMBL" id="HBIP01026535">
    <property type="protein sequence ID" value="CAE0500946.1"/>
    <property type="molecule type" value="Transcribed_RNA"/>
</dbReference>
<evidence type="ECO:0000256" key="1">
    <source>
        <dbReference type="SAM" id="MobiDB-lite"/>
    </source>
</evidence>
<sequence>MRRGYQAHPNTGTPPIYEEEFILEFETSDEDEAGNNSSSHNKAAPGPGDGESMDGLSNKIAQLRAQISALQQQPPPGHQHQPAQPQQQQQQDLALHQAQQQLGAATSVQAASLSGAPELSLAPKQLPATAQVTRPKQQAATGVAGAPPNASTAPRRPPLLAQPSQKPSPTPPLAVPGAASNTQTQVLQQQRQQQQRQVLQKQRQQQLPGSLEALDDVQQKNKLMAAAFLSSIQPDLQALSMLPEKHPSSTAADAPPQGAGTADKPPAPTPGGASKAPGPAQPAGPPQMRPHGGQGGALQRPSMMCLPLASCRRKGRGLSQQQHARSLRSL</sequence>
<feature type="compositionally biased region" description="Low complexity" evidence="1">
    <location>
        <begin position="78"/>
        <end position="105"/>
    </location>
</feature>
<reference evidence="3" key="1">
    <citation type="submission" date="2021-01" db="EMBL/GenBank/DDBJ databases">
        <authorList>
            <person name="Corre E."/>
            <person name="Pelletier E."/>
            <person name="Niang G."/>
            <person name="Scheremetjew M."/>
            <person name="Finn R."/>
            <person name="Kale V."/>
            <person name="Holt S."/>
            <person name="Cochrane G."/>
            <person name="Meng A."/>
            <person name="Brown T."/>
            <person name="Cohen L."/>
        </authorList>
    </citation>
    <scope>NUCLEOTIDE SEQUENCE</scope>
    <source>
        <strain evidence="3">CCMP1320</strain>
    </source>
</reference>
<dbReference type="AlphaFoldDB" id="A0A6S8MG00"/>
<feature type="compositionally biased region" description="Polar residues" evidence="1">
    <location>
        <begin position="128"/>
        <end position="140"/>
    </location>
</feature>
<organism evidence="3">
    <name type="scientific">Dunaliella tertiolecta</name>
    <name type="common">Green alga</name>
    <dbReference type="NCBI Taxonomy" id="3047"/>
    <lineage>
        <taxon>Eukaryota</taxon>
        <taxon>Viridiplantae</taxon>
        <taxon>Chlorophyta</taxon>
        <taxon>core chlorophytes</taxon>
        <taxon>Chlorophyceae</taxon>
        <taxon>CS clade</taxon>
        <taxon>Chlamydomonadales</taxon>
        <taxon>Dunaliellaceae</taxon>
        <taxon>Dunaliella</taxon>
    </lineage>
</organism>
<feature type="region of interest" description="Disordered" evidence="1">
    <location>
        <begin position="239"/>
        <end position="301"/>
    </location>
</feature>
<protein>
    <submittedName>
        <fullName evidence="3">Uncharacterized protein</fullName>
    </submittedName>
</protein>
<evidence type="ECO:0000313" key="3">
    <source>
        <dbReference type="EMBL" id="CAE0500948.1"/>
    </source>
</evidence>